<dbReference type="HOGENOM" id="CLU_012817_13_3_4"/>
<gene>
    <name evidence="4" type="ORF">SRAA_1855</name>
</gene>
<proteinExistence type="inferred from homology"/>
<keyword evidence="2" id="KW-0564">Palmitate</keyword>
<accession>A0A060NS20</accession>
<comment type="similarity">
    <text evidence="1 2">Belongs to the outer membrane factor (OMF) (TC 1.B.17) family.</text>
</comment>
<name>A0A060NS20_9BURK</name>
<dbReference type="OrthoDB" id="9770517at2"/>
<keyword evidence="2" id="KW-0812">Transmembrane</keyword>
<feature type="compositionally biased region" description="Polar residues" evidence="3">
    <location>
        <begin position="262"/>
        <end position="277"/>
    </location>
</feature>
<dbReference type="AlphaFoldDB" id="A0A060NS20"/>
<dbReference type="RefSeq" id="WP_045532319.1">
    <property type="nucleotide sequence ID" value="NZ_AP014568.1"/>
</dbReference>
<evidence type="ECO:0000256" key="3">
    <source>
        <dbReference type="SAM" id="MobiDB-lite"/>
    </source>
</evidence>
<dbReference type="Gene3D" id="2.20.200.10">
    <property type="entry name" value="Outer membrane efflux proteins (OEP)"/>
    <property type="match status" value="1"/>
</dbReference>
<evidence type="ECO:0000256" key="1">
    <source>
        <dbReference type="ARBA" id="ARBA00007613"/>
    </source>
</evidence>
<feature type="signal peptide" evidence="2">
    <location>
        <begin position="1"/>
        <end position="31"/>
    </location>
</feature>
<keyword evidence="2" id="KW-0472">Membrane</keyword>
<dbReference type="Gene3D" id="1.20.1600.10">
    <property type="entry name" value="Outer membrane efflux proteins (OEP)"/>
    <property type="match status" value="1"/>
</dbReference>
<dbReference type="STRING" id="1458425.SRAA_1855"/>
<dbReference type="GO" id="GO:0005886">
    <property type="term" value="C:plasma membrane"/>
    <property type="evidence" value="ECO:0007669"/>
    <property type="project" value="UniProtKB-SubCell"/>
</dbReference>
<dbReference type="InterPro" id="IPR003423">
    <property type="entry name" value="OMP_efflux"/>
</dbReference>
<dbReference type="EMBL" id="AP014568">
    <property type="protein sequence ID" value="BAO81709.1"/>
    <property type="molecule type" value="Genomic_DNA"/>
</dbReference>
<dbReference type="GO" id="GO:0015562">
    <property type="term" value="F:efflux transmembrane transporter activity"/>
    <property type="evidence" value="ECO:0007669"/>
    <property type="project" value="InterPro"/>
</dbReference>
<evidence type="ECO:0000313" key="4">
    <source>
        <dbReference type="EMBL" id="BAO81709.1"/>
    </source>
</evidence>
<evidence type="ECO:0000313" key="5">
    <source>
        <dbReference type="Proteomes" id="UP000067461"/>
    </source>
</evidence>
<organism evidence="4 5">
    <name type="scientific">Serpentinimonas raichei</name>
    <dbReference type="NCBI Taxonomy" id="1458425"/>
    <lineage>
        <taxon>Bacteria</taxon>
        <taxon>Pseudomonadati</taxon>
        <taxon>Pseudomonadota</taxon>
        <taxon>Betaproteobacteria</taxon>
        <taxon>Burkholderiales</taxon>
        <taxon>Comamonadaceae</taxon>
        <taxon>Serpentinimonas</taxon>
    </lineage>
</organism>
<keyword evidence="2" id="KW-0732">Signal</keyword>
<dbReference type="PROSITE" id="PS51257">
    <property type="entry name" value="PROKAR_LIPOPROTEIN"/>
    <property type="match status" value="1"/>
</dbReference>
<keyword evidence="2" id="KW-1134">Transmembrane beta strand</keyword>
<dbReference type="Pfam" id="PF02321">
    <property type="entry name" value="OEP"/>
    <property type="match status" value="2"/>
</dbReference>
<sequence>MNKTSNIYTPRLHSTRLALALALPLALGACAPLQPHQRPDLPLPPDWATAEPSASAATLPSAPLPWVDWVQHPELRALIQQALEHNLDARIAQRQMAQLQAQWQQRRAAQGPTLAAAADAQRTGGDSATGNLYRAGMLVSSWEIDFFGRLQSLSEAARAQYLASAEAERWVRVSLVSGVVAAWLEVQSAHALLEVSQRTLANHEASLRLVQLRLQHGTASALQRQHSEALVQAARVAQARQQRQLQLALHQLQQLAGPLHDPSTSTPAPLPSDTRSANGKQTLALLQPVAVGLPSEVLLQRPDVRAAENRLAAAQAQIGAARAAFFPRIALTAQLGSASTELAGLFASGSWGWTLAPQALLPLFDYGANRARLAASQAERDIALLQYEQAIQSAFKEVRDALASQTFMQAEYTAQQALWQAESQRAHLSARLLALGSASQLELLDAQRSAFAAEQQLVQLRFALLQNRVALYRATGGH</sequence>
<keyword evidence="5" id="KW-1185">Reference proteome</keyword>
<dbReference type="Proteomes" id="UP000067461">
    <property type="component" value="Chromosome"/>
</dbReference>
<reference evidence="4 5" key="1">
    <citation type="journal article" date="2014" name="Nat. Commun.">
        <title>Physiological and genomic features of highly alkaliphilic hydrogen-utilizing Betaproteobacteria from a continental serpentinizing site.</title>
        <authorList>
            <person name="Suzuki S."/>
            <person name="Kuenen J.G."/>
            <person name="Schipper K."/>
            <person name="van der Velde S."/>
            <person name="Ishii S."/>
            <person name="Wu A."/>
            <person name="Sorokin D.Y."/>
            <person name="Tenney A."/>
            <person name="Meng X.Y."/>
            <person name="Morrill P.L."/>
            <person name="Kamagata Y."/>
            <person name="Muyzer G."/>
            <person name="Nealson K.H."/>
        </authorList>
    </citation>
    <scope>NUCLEOTIDE SEQUENCE [LARGE SCALE GENOMIC DNA]</scope>
    <source>
        <strain evidence="4 5">A1</strain>
    </source>
</reference>
<feature type="region of interest" description="Disordered" evidence="3">
    <location>
        <begin position="258"/>
        <end position="277"/>
    </location>
</feature>
<dbReference type="PANTHER" id="PTHR30203:SF32">
    <property type="entry name" value="CATION EFFLUX SYSTEM PROTEIN CUSC"/>
    <property type="match status" value="1"/>
</dbReference>
<evidence type="ECO:0000256" key="2">
    <source>
        <dbReference type="RuleBase" id="RU362097"/>
    </source>
</evidence>
<protein>
    <submittedName>
        <fullName evidence="4">Outer membrane protein</fullName>
    </submittedName>
</protein>
<dbReference type="NCBIfam" id="TIGR01845">
    <property type="entry name" value="outer_NodT"/>
    <property type="match status" value="1"/>
</dbReference>
<dbReference type="InterPro" id="IPR010131">
    <property type="entry name" value="MdtP/NodT-like"/>
</dbReference>
<keyword evidence="2" id="KW-0449">Lipoprotein</keyword>
<feature type="chain" id="PRO_5001431905" evidence="2">
    <location>
        <begin position="32"/>
        <end position="478"/>
    </location>
</feature>
<comment type="subcellular location">
    <subcellularLocation>
        <location evidence="2">Cell membrane</location>
        <topology evidence="2">Lipid-anchor</topology>
    </subcellularLocation>
</comment>
<dbReference type="KEGG" id="cbaa:SRAA_1855"/>
<dbReference type="PANTHER" id="PTHR30203">
    <property type="entry name" value="OUTER MEMBRANE CATION EFFLUX PROTEIN"/>
    <property type="match status" value="1"/>
</dbReference>
<dbReference type="SUPFAM" id="SSF56954">
    <property type="entry name" value="Outer membrane efflux proteins (OEP)"/>
    <property type="match status" value="1"/>
</dbReference>